<keyword evidence="3" id="KW-0378">Hydrolase</keyword>
<evidence type="ECO:0000256" key="2">
    <source>
        <dbReference type="ARBA" id="ARBA00022729"/>
    </source>
</evidence>
<organism evidence="5 6">
    <name type="scientific">Phialemonium thermophilum</name>
    <dbReference type="NCBI Taxonomy" id="223376"/>
    <lineage>
        <taxon>Eukaryota</taxon>
        <taxon>Fungi</taxon>
        <taxon>Dikarya</taxon>
        <taxon>Ascomycota</taxon>
        <taxon>Pezizomycotina</taxon>
        <taxon>Sordariomycetes</taxon>
        <taxon>Sordariomycetidae</taxon>
        <taxon>Cephalothecales</taxon>
        <taxon>Cephalothecaceae</taxon>
        <taxon>Phialemonium</taxon>
    </lineage>
</organism>
<dbReference type="Proteomes" id="UP001586593">
    <property type="component" value="Unassembled WGS sequence"/>
</dbReference>
<feature type="signal peptide" evidence="4">
    <location>
        <begin position="1"/>
        <end position="20"/>
    </location>
</feature>
<evidence type="ECO:0000256" key="4">
    <source>
        <dbReference type="SAM" id="SignalP"/>
    </source>
</evidence>
<keyword evidence="6" id="KW-1185">Reference proteome</keyword>
<sequence>MKALVRWSLAVMLPVGRARASALSTPDGGHRFYSNEAAAAEPLQRIADFGPNPTGTKMYLYVPANVSTSPGAPAVVVALHYCGGTAQAYYTGTPYARLADQKGFLVVYPESPYEGTCWDVSSRAALTHNDDGSDTAAIAAMVTYAMDNYGADAKRVFVTGSSSGAMMTASLLSVAKSEIQP</sequence>
<dbReference type="InterPro" id="IPR050955">
    <property type="entry name" value="Plant_Biomass_Hydrol_Est"/>
</dbReference>
<dbReference type="EMBL" id="JAZHXJ010000872">
    <property type="protein sequence ID" value="KAL1849417.1"/>
    <property type="molecule type" value="Genomic_DNA"/>
</dbReference>
<gene>
    <name evidence="5" type="ORF">VTK73DRAFT_9877</name>
</gene>
<dbReference type="PANTHER" id="PTHR43037">
    <property type="entry name" value="UNNAMED PRODUCT-RELATED"/>
    <property type="match status" value="1"/>
</dbReference>
<evidence type="ECO:0000256" key="1">
    <source>
        <dbReference type="ARBA" id="ARBA00022487"/>
    </source>
</evidence>
<dbReference type="PANTHER" id="PTHR43037:SF5">
    <property type="entry name" value="FERULOYL ESTERASE"/>
    <property type="match status" value="1"/>
</dbReference>
<feature type="chain" id="PRO_5046031812" description="Carboxylic ester hydrolase" evidence="4">
    <location>
        <begin position="21"/>
        <end position="181"/>
    </location>
</feature>
<proteinExistence type="predicted"/>
<accession>A0ABR3VZS4</accession>
<evidence type="ECO:0000313" key="6">
    <source>
        <dbReference type="Proteomes" id="UP001586593"/>
    </source>
</evidence>
<keyword evidence="1" id="KW-0719">Serine esterase</keyword>
<dbReference type="InterPro" id="IPR029058">
    <property type="entry name" value="AB_hydrolase_fold"/>
</dbReference>
<evidence type="ECO:0000313" key="5">
    <source>
        <dbReference type="EMBL" id="KAL1849417.1"/>
    </source>
</evidence>
<keyword evidence="2 4" id="KW-0732">Signal</keyword>
<protein>
    <recommendedName>
        <fullName evidence="7">Carboxylic ester hydrolase</fullName>
    </recommendedName>
</protein>
<dbReference type="SUPFAM" id="SSF53474">
    <property type="entry name" value="alpha/beta-Hydrolases"/>
    <property type="match status" value="1"/>
</dbReference>
<name>A0ABR3VZS4_9PEZI</name>
<evidence type="ECO:0008006" key="7">
    <source>
        <dbReference type="Google" id="ProtNLM"/>
    </source>
</evidence>
<evidence type="ECO:0000256" key="3">
    <source>
        <dbReference type="ARBA" id="ARBA00022801"/>
    </source>
</evidence>
<dbReference type="InterPro" id="IPR010126">
    <property type="entry name" value="Esterase_phb"/>
</dbReference>
<dbReference type="Pfam" id="PF10503">
    <property type="entry name" value="Esterase_PHB"/>
    <property type="match status" value="1"/>
</dbReference>
<comment type="caution">
    <text evidence="5">The sequence shown here is derived from an EMBL/GenBank/DDBJ whole genome shotgun (WGS) entry which is preliminary data.</text>
</comment>
<dbReference type="Gene3D" id="3.40.50.1820">
    <property type="entry name" value="alpha/beta hydrolase"/>
    <property type="match status" value="1"/>
</dbReference>
<reference evidence="5 6" key="1">
    <citation type="journal article" date="2024" name="Commun. Biol.">
        <title>Comparative genomic analysis of thermophilic fungi reveals convergent evolutionary adaptations and gene losses.</title>
        <authorList>
            <person name="Steindorff A.S."/>
            <person name="Aguilar-Pontes M.V."/>
            <person name="Robinson A.J."/>
            <person name="Andreopoulos B."/>
            <person name="LaButti K."/>
            <person name="Kuo A."/>
            <person name="Mondo S."/>
            <person name="Riley R."/>
            <person name="Otillar R."/>
            <person name="Haridas S."/>
            <person name="Lipzen A."/>
            <person name="Grimwood J."/>
            <person name="Schmutz J."/>
            <person name="Clum A."/>
            <person name="Reid I.D."/>
            <person name="Moisan M.C."/>
            <person name="Butler G."/>
            <person name="Nguyen T.T.M."/>
            <person name="Dewar K."/>
            <person name="Conant G."/>
            <person name="Drula E."/>
            <person name="Henrissat B."/>
            <person name="Hansel C."/>
            <person name="Singer S."/>
            <person name="Hutchinson M.I."/>
            <person name="de Vries R.P."/>
            <person name="Natvig D.O."/>
            <person name="Powell A.J."/>
            <person name="Tsang A."/>
            <person name="Grigoriev I.V."/>
        </authorList>
    </citation>
    <scope>NUCLEOTIDE SEQUENCE [LARGE SCALE GENOMIC DNA]</scope>
    <source>
        <strain evidence="5 6">ATCC 24622</strain>
    </source>
</reference>